<dbReference type="PROSITE" id="PS51198">
    <property type="entry name" value="UVRD_HELICASE_ATP_BIND"/>
    <property type="match status" value="1"/>
</dbReference>
<geneLocation type="plasmid" evidence="9">
    <name>patcfbp5877a</name>
</geneLocation>
<accession>A0AAE6BGK7</accession>
<keyword evidence="3 6" id="KW-0347">Helicase</keyword>
<dbReference type="GO" id="GO:0000725">
    <property type="term" value="P:recombinational repair"/>
    <property type="evidence" value="ECO:0007669"/>
    <property type="project" value="TreeGrafter"/>
</dbReference>
<dbReference type="Pfam" id="PF00580">
    <property type="entry name" value="UvrD-helicase"/>
    <property type="match status" value="2"/>
</dbReference>
<keyword evidence="8" id="KW-0614">Plasmid</keyword>
<feature type="binding site" evidence="6">
    <location>
        <begin position="36"/>
        <end position="43"/>
    </location>
    <ligand>
        <name>ATP</name>
        <dbReference type="ChEBI" id="CHEBI:30616"/>
    </ligand>
</feature>
<dbReference type="PANTHER" id="PTHR11070">
    <property type="entry name" value="UVRD / RECB / PCRA DNA HELICASE FAMILY MEMBER"/>
    <property type="match status" value="1"/>
</dbReference>
<dbReference type="Proteomes" id="UP000298579">
    <property type="component" value="Plasmid pAtCFBP5877a"/>
</dbReference>
<keyword evidence="1 6" id="KW-0547">Nucleotide-binding</keyword>
<dbReference type="Gene3D" id="3.40.50.300">
    <property type="entry name" value="P-loop containing nucleotide triphosphate hydrolases"/>
    <property type="match status" value="2"/>
</dbReference>
<sequence>MTQNEATNDNLVDKHVDDEIFECLDLDAPKSFFMYAGAGSGKTRSLIEVLRRLREKAGERLALGGRNVGVITFTNAACDEIKQRLDFDVRVVVSTIHSFAWSLIQGYNDDIREWLKENLKAEIAELQDKQTRGRASKASADRERSILSKTARLAALDDLLTFQYSPTGDNRERDALNHSEVISITASFLTEKPGLRSILVNAFPILLIDESQDTNKDLLAALLTVQKEHGSKFSLGLFGDTMQRIYSDGMVGLERALPASWERPAKVMNHRSRERIIRLINRIRKDVDGQEQRARSNKPGGHVRLFIVPSGRDQTSSEGHVRTVMVKETGDDGWIAGSVKSLILEHHMAARRLGFSAFFEPLHKVERLRTGLLDGSYSAARFFAKDVLTLVKAIRSQDDFEIAAAVRERSPLLEKKALQAEGVDQAERILQVQRGVDSLAALFAAGASPTFLDVLGDIAVSQLFPIPAPLTPFVGAGEIQLSDDDGPEEPGTDEKLTELEAWRLVLGTPFAQIENYESYVSRTSSFDTHQGVKGLEFPRVLVIVSDEEARGFLFSYEKLFGAKAKSATDIQREAQGDETTIDRTRRLFYVTCSRAEDSLAIIAYSDNPSAVKSTAVENGWFEEQEVNILWS</sequence>
<dbReference type="GO" id="GO:0003677">
    <property type="term" value="F:DNA binding"/>
    <property type="evidence" value="ECO:0007669"/>
    <property type="project" value="InterPro"/>
</dbReference>
<dbReference type="PANTHER" id="PTHR11070:SF2">
    <property type="entry name" value="ATP-DEPENDENT DNA HELICASE SRS2"/>
    <property type="match status" value="1"/>
</dbReference>
<keyword evidence="2 6" id="KW-0378">Hydrolase</keyword>
<evidence type="ECO:0000256" key="5">
    <source>
        <dbReference type="ARBA" id="ARBA00034923"/>
    </source>
</evidence>
<evidence type="ECO:0000256" key="1">
    <source>
        <dbReference type="ARBA" id="ARBA00022741"/>
    </source>
</evidence>
<proteinExistence type="predicted"/>
<feature type="domain" description="UvrD-like helicase ATP-binding" evidence="7">
    <location>
        <begin position="15"/>
        <end position="286"/>
    </location>
</feature>
<evidence type="ECO:0000256" key="3">
    <source>
        <dbReference type="ARBA" id="ARBA00022806"/>
    </source>
</evidence>
<keyword evidence="4 6" id="KW-0067">ATP-binding</keyword>
<organism evidence="8 9">
    <name type="scientific">Agrobacterium tumefaciens</name>
    <dbReference type="NCBI Taxonomy" id="358"/>
    <lineage>
        <taxon>Bacteria</taxon>
        <taxon>Pseudomonadati</taxon>
        <taxon>Pseudomonadota</taxon>
        <taxon>Alphaproteobacteria</taxon>
        <taxon>Hyphomicrobiales</taxon>
        <taxon>Rhizobiaceae</taxon>
        <taxon>Rhizobium/Agrobacterium group</taxon>
        <taxon>Agrobacterium</taxon>
        <taxon>Agrobacterium tumefaciens complex</taxon>
    </lineage>
</organism>
<dbReference type="GO" id="GO:0005524">
    <property type="term" value="F:ATP binding"/>
    <property type="evidence" value="ECO:0007669"/>
    <property type="project" value="UniProtKB-UniRule"/>
</dbReference>
<evidence type="ECO:0000313" key="8">
    <source>
        <dbReference type="EMBL" id="QCL82373.1"/>
    </source>
</evidence>
<gene>
    <name evidence="8" type="ORF">CFBP5877_24880</name>
</gene>
<name>A0AAE6BGK7_AGRTU</name>
<dbReference type="InterPro" id="IPR000212">
    <property type="entry name" value="DNA_helicase_UvrD/REP"/>
</dbReference>
<evidence type="ECO:0000256" key="4">
    <source>
        <dbReference type="ARBA" id="ARBA00022840"/>
    </source>
</evidence>
<evidence type="ECO:0000256" key="6">
    <source>
        <dbReference type="PROSITE-ProRule" id="PRU00560"/>
    </source>
</evidence>
<dbReference type="GO" id="GO:0016787">
    <property type="term" value="F:hydrolase activity"/>
    <property type="evidence" value="ECO:0007669"/>
    <property type="project" value="UniProtKB-UniRule"/>
</dbReference>
<dbReference type="RefSeq" id="WP_080830411.1">
    <property type="nucleotide sequence ID" value="NZ_CP039890.1"/>
</dbReference>
<dbReference type="GO" id="GO:0043138">
    <property type="term" value="F:3'-5' DNA helicase activity"/>
    <property type="evidence" value="ECO:0007669"/>
    <property type="project" value="TreeGrafter"/>
</dbReference>
<dbReference type="SUPFAM" id="SSF52540">
    <property type="entry name" value="P-loop containing nucleoside triphosphate hydrolases"/>
    <property type="match status" value="1"/>
</dbReference>
<dbReference type="AlphaFoldDB" id="A0AAE6BGK7"/>
<protein>
    <recommendedName>
        <fullName evidence="5">DNA 3'-5' helicase II</fullName>
    </recommendedName>
</protein>
<evidence type="ECO:0000259" key="7">
    <source>
        <dbReference type="PROSITE" id="PS51198"/>
    </source>
</evidence>
<dbReference type="InterPro" id="IPR027417">
    <property type="entry name" value="P-loop_NTPase"/>
</dbReference>
<dbReference type="EMBL" id="CP039899">
    <property type="protein sequence ID" value="QCL82373.1"/>
    <property type="molecule type" value="Genomic_DNA"/>
</dbReference>
<evidence type="ECO:0000313" key="9">
    <source>
        <dbReference type="Proteomes" id="UP000298579"/>
    </source>
</evidence>
<dbReference type="InterPro" id="IPR014016">
    <property type="entry name" value="UvrD-like_ATP-bd"/>
</dbReference>
<evidence type="ECO:0000256" key="2">
    <source>
        <dbReference type="ARBA" id="ARBA00022801"/>
    </source>
</evidence>
<reference evidence="8 9" key="1">
    <citation type="submission" date="2019-04" db="EMBL/GenBank/DDBJ databases">
        <title>Complete genome sequence of Agrobacterium tumefaciens CFBP5877.</title>
        <authorList>
            <person name="Huang Y.-Y."/>
            <person name="Chiang H.-Y."/>
            <person name="Chou L."/>
            <person name="Lai E.-M."/>
            <person name="Kuo C.-H."/>
        </authorList>
    </citation>
    <scope>NUCLEOTIDE SEQUENCE [LARGE SCALE GENOMIC DNA]</scope>
    <source>
        <strain evidence="8 9">CFBP5877</strain>
        <plasmid evidence="9">patcfbp5877a</plasmid>
    </source>
</reference>